<keyword evidence="2" id="KW-0813">Transport</keyword>
<dbReference type="InterPro" id="IPR027417">
    <property type="entry name" value="P-loop_NTPase"/>
</dbReference>
<dbReference type="AlphaFoldDB" id="A0A4U8QAM5"/>
<keyword evidence="5" id="KW-0677">Repeat</keyword>
<dbReference type="GO" id="GO:0005524">
    <property type="term" value="F:ATP binding"/>
    <property type="evidence" value="ECO:0007669"/>
    <property type="project" value="UniProtKB-KW"/>
</dbReference>
<dbReference type="FunFam" id="3.40.50.300:FF:000127">
    <property type="entry name" value="Ribose import ATP-binding protein RbsA"/>
    <property type="match status" value="1"/>
</dbReference>
<feature type="domain" description="ABC transporter" evidence="10">
    <location>
        <begin position="9"/>
        <end position="248"/>
    </location>
</feature>
<dbReference type="SMART" id="SM00382">
    <property type="entry name" value="AAA"/>
    <property type="match status" value="2"/>
</dbReference>
<keyword evidence="7 11" id="KW-0067">ATP-binding</keyword>
<dbReference type="EC" id="3.6.3.17" evidence="11"/>
<dbReference type="PANTHER" id="PTHR43790:SF3">
    <property type="entry name" value="D-ALLOSE IMPORT ATP-BINDING PROTEIN ALSA-RELATED"/>
    <property type="match status" value="1"/>
</dbReference>
<dbReference type="GO" id="GO:0005886">
    <property type="term" value="C:plasma membrane"/>
    <property type="evidence" value="ECO:0007669"/>
    <property type="project" value="UniProtKB-SubCell"/>
</dbReference>
<keyword evidence="12" id="KW-1185">Reference proteome</keyword>
<gene>
    <name evidence="11" type="primary">rbsA_3</name>
    <name evidence="11" type="ORF">DSM106044_01503</name>
</gene>
<dbReference type="InterPro" id="IPR003439">
    <property type="entry name" value="ABC_transporter-like_ATP-bd"/>
</dbReference>
<organism evidence="11 12">
    <name type="scientific">Robinsoniella peoriensis</name>
    <dbReference type="NCBI Taxonomy" id="180332"/>
    <lineage>
        <taxon>Bacteria</taxon>
        <taxon>Bacillati</taxon>
        <taxon>Bacillota</taxon>
        <taxon>Clostridia</taxon>
        <taxon>Lachnospirales</taxon>
        <taxon>Lachnospiraceae</taxon>
        <taxon>Robinsoniella</taxon>
    </lineage>
</organism>
<evidence type="ECO:0000256" key="1">
    <source>
        <dbReference type="ARBA" id="ARBA00004202"/>
    </source>
</evidence>
<dbReference type="PANTHER" id="PTHR43790">
    <property type="entry name" value="CARBOHYDRATE TRANSPORT ATP-BINDING PROTEIN MG119-RELATED"/>
    <property type="match status" value="1"/>
</dbReference>
<protein>
    <submittedName>
        <fullName evidence="11">Ribose import ATP-binding protein RbsA</fullName>
        <ecNumber evidence="11">3.6.3.17</ecNumber>
    </submittedName>
</protein>
<dbReference type="Gene3D" id="3.40.50.300">
    <property type="entry name" value="P-loop containing nucleotide triphosphate hydrolases"/>
    <property type="match status" value="2"/>
</dbReference>
<keyword evidence="6" id="KW-0547">Nucleotide-binding</keyword>
<dbReference type="SUPFAM" id="SSF52540">
    <property type="entry name" value="P-loop containing nucleoside triphosphate hydrolases"/>
    <property type="match status" value="2"/>
</dbReference>
<comment type="subcellular location">
    <subcellularLocation>
        <location evidence="1">Cell membrane</location>
        <topology evidence="1">Peripheral membrane protein</topology>
    </subcellularLocation>
</comment>
<dbReference type="InterPro" id="IPR050107">
    <property type="entry name" value="ABC_carbohydrate_import_ATPase"/>
</dbReference>
<dbReference type="PROSITE" id="PS00211">
    <property type="entry name" value="ABC_TRANSPORTER_1"/>
    <property type="match status" value="1"/>
</dbReference>
<dbReference type="GO" id="GO:0016887">
    <property type="term" value="F:ATP hydrolysis activity"/>
    <property type="evidence" value="ECO:0007669"/>
    <property type="project" value="InterPro"/>
</dbReference>
<keyword evidence="4" id="KW-0762">Sugar transport</keyword>
<keyword evidence="9" id="KW-0472">Membrane</keyword>
<evidence type="ECO:0000259" key="10">
    <source>
        <dbReference type="PROSITE" id="PS50893"/>
    </source>
</evidence>
<dbReference type="PROSITE" id="PS50893">
    <property type="entry name" value="ABC_TRANSPORTER_2"/>
    <property type="match status" value="2"/>
</dbReference>
<dbReference type="STRING" id="180332.GCA_000797495_04783"/>
<evidence type="ECO:0000256" key="4">
    <source>
        <dbReference type="ARBA" id="ARBA00022597"/>
    </source>
</evidence>
<evidence type="ECO:0000313" key="12">
    <source>
        <dbReference type="Proteomes" id="UP000306509"/>
    </source>
</evidence>
<dbReference type="Proteomes" id="UP000306509">
    <property type="component" value="Unassembled WGS sequence"/>
</dbReference>
<sequence>MKEVSDIILKAEGVTKKFGGITALENAGLELRKGEVHALVGANGAGKSTLIKIITGAYSKDEGKIYLDGSEINVKSTFEARALGISAVYQEFSLINTVSVAENIYMGKLIKKKIGPVNQIDWKKINDEAQKILDLLECNIKPDAVVGTLSVAQKQMVEIAKALSNEIKVLIMDEPTASLSDNDIENMFKVVKGLREKGISIIYVSHRLEELPVICDRISVYRDGKYIKTLDIEDAPKNVIIENMVGKNMTVTEQANCATKEVLLEVRNFSSGKKFSNVNMKLHRGEILGIAGLAGAGRTEFVRALFGADPKDSGEIFMEGKEIHIKSPGDAKKAGIGFVTEDRKEEGLILNMDLHTNVGMTILDKLKKRIGLDLHKEVDLMNGYIKSLSIKCRDGNQRAMDLSGGNQQKVVIAKWLATEPKILIMDEPTRGIDIGSKNQIYALINELAEQGIGIIMISSDLPEVLQVSNRIMVLAAGKVTGELVNKDLTQEVLLDYATSQKAV</sequence>
<evidence type="ECO:0000256" key="8">
    <source>
        <dbReference type="ARBA" id="ARBA00022967"/>
    </source>
</evidence>
<evidence type="ECO:0000256" key="2">
    <source>
        <dbReference type="ARBA" id="ARBA00022448"/>
    </source>
</evidence>
<dbReference type="InterPro" id="IPR003593">
    <property type="entry name" value="AAA+_ATPase"/>
</dbReference>
<reference evidence="11 12" key="1">
    <citation type="journal article" date="2019" name="Anaerobe">
        <title>Detection of Robinsoniella peoriensis in multiple bone samples of a trauma patient.</title>
        <authorList>
            <person name="Schrottner P."/>
            <person name="Hartwich K."/>
            <person name="Bunk B."/>
            <person name="Schober I."/>
            <person name="Helbig S."/>
            <person name="Rudolph W.W."/>
            <person name="Gunzer F."/>
        </authorList>
    </citation>
    <scope>NUCLEOTIDE SEQUENCE [LARGE SCALE GENOMIC DNA]</scope>
    <source>
        <strain evidence="11 12">DSM 106044</strain>
    </source>
</reference>
<dbReference type="CDD" id="cd03216">
    <property type="entry name" value="ABC_Carb_Monos_I"/>
    <property type="match status" value="1"/>
</dbReference>
<evidence type="ECO:0000256" key="3">
    <source>
        <dbReference type="ARBA" id="ARBA00022475"/>
    </source>
</evidence>
<evidence type="ECO:0000256" key="5">
    <source>
        <dbReference type="ARBA" id="ARBA00022737"/>
    </source>
</evidence>
<evidence type="ECO:0000256" key="6">
    <source>
        <dbReference type="ARBA" id="ARBA00022741"/>
    </source>
</evidence>
<dbReference type="InterPro" id="IPR017871">
    <property type="entry name" value="ABC_transporter-like_CS"/>
</dbReference>
<dbReference type="Pfam" id="PF00005">
    <property type="entry name" value="ABC_tran"/>
    <property type="match status" value="2"/>
</dbReference>
<name>A0A4U8QAM5_9FIRM</name>
<evidence type="ECO:0000256" key="7">
    <source>
        <dbReference type="ARBA" id="ARBA00022840"/>
    </source>
</evidence>
<proteinExistence type="predicted"/>
<keyword evidence="8" id="KW-1278">Translocase</keyword>
<accession>A0A4U8QAM5</accession>
<dbReference type="EMBL" id="QGQD01000036">
    <property type="protein sequence ID" value="TLD01524.1"/>
    <property type="molecule type" value="Genomic_DNA"/>
</dbReference>
<evidence type="ECO:0000256" key="9">
    <source>
        <dbReference type="ARBA" id="ARBA00023136"/>
    </source>
</evidence>
<keyword evidence="11" id="KW-0378">Hydrolase</keyword>
<comment type="caution">
    <text evidence="11">The sequence shown here is derived from an EMBL/GenBank/DDBJ whole genome shotgun (WGS) entry which is preliminary data.</text>
</comment>
<keyword evidence="3" id="KW-1003">Cell membrane</keyword>
<dbReference type="RefSeq" id="WP_083267297.1">
    <property type="nucleotide sequence ID" value="NZ_CABMJZ010000019.1"/>
</dbReference>
<dbReference type="CDD" id="cd03215">
    <property type="entry name" value="ABC_Carb_Monos_II"/>
    <property type="match status" value="1"/>
</dbReference>
<evidence type="ECO:0000313" key="11">
    <source>
        <dbReference type="EMBL" id="TLD01524.1"/>
    </source>
</evidence>
<feature type="domain" description="ABC transporter" evidence="10">
    <location>
        <begin position="257"/>
        <end position="501"/>
    </location>
</feature>